<keyword evidence="1" id="KW-0472">Membrane</keyword>
<evidence type="ECO:0000313" key="3">
    <source>
        <dbReference type="Proteomes" id="UP000324595"/>
    </source>
</evidence>
<accession>A0A5D3YJ28</accession>
<keyword evidence="3" id="KW-1185">Reference proteome</keyword>
<evidence type="ECO:0000313" key="2">
    <source>
        <dbReference type="EMBL" id="TYP93508.1"/>
    </source>
</evidence>
<dbReference type="OrthoDB" id="1524180at2"/>
<name>A0A5D3YJ28_9BACT</name>
<keyword evidence="1" id="KW-1133">Transmembrane helix</keyword>
<feature type="transmembrane region" description="Helical" evidence="1">
    <location>
        <begin position="47"/>
        <end position="66"/>
    </location>
</feature>
<comment type="caution">
    <text evidence="2">The sequence shown here is derived from an EMBL/GenBank/DDBJ whole genome shotgun (WGS) entry which is preliminary data.</text>
</comment>
<gene>
    <name evidence="2" type="ORF">LX73_1212</name>
</gene>
<dbReference type="EMBL" id="VNHY01000002">
    <property type="protein sequence ID" value="TYP93508.1"/>
    <property type="molecule type" value="Genomic_DNA"/>
</dbReference>
<protein>
    <submittedName>
        <fullName evidence="2">Uncharacterized protein</fullName>
    </submittedName>
</protein>
<keyword evidence="1" id="KW-0812">Transmembrane</keyword>
<dbReference type="Proteomes" id="UP000324595">
    <property type="component" value="Unassembled WGS sequence"/>
</dbReference>
<dbReference type="RefSeq" id="WP_148898571.1">
    <property type="nucleotide sequence ID" value="NZ_VNHY01000002.1"/>
</dbReference>
<dbReference type="AlphaFoldDB" id="A0A5D3YJ28"/>
<feature type="transmembrane region" description="Helical" evidence="1">
    <location>
        <begin position="118"/>
        <end position="137"/>
    </location>
</feature>
<feature type="transmembrane region" description="Helical" evidence="1">
    <location>
        <begin position="78"/>
        <end position="106"/>
    </location>
</feature>
<sequence>MCADNANTDFDPQTLKELDNKFDHQLNAIKGQKDVSAPSFFRWVQNVLLYLLGILAIVVAPFLLLVRTSVYGYSQFHLNGWLALVMSVLLTVLLLFGYALGVSLWYRQKFKIHRKIRYGILVLVTAYALYGLIYVSAENTKTKEAQRYYRQLHPILRISVATVTLADSDVVITDIQRRPEDYEQMGMDKNPESLHYPQSSGYVHAIDLRTKGRPEWKNWMLVISLRAMALQVSRHVGTADHLHVYLPLNY</sequence>
<evidence type="ECO:0000256" key="1">
    <source>
        <dbReference type="SAM" id="Phobius"/>
    </source>
</evidence>
<organism evidence="2 3">
    <name type="scientific">Fodinibius salinus</name>
    <dbReference type="NCBI Taxonomy" id="860790"/>
    <lineage>
        <taxon>Bacteria</taxon>
        <taxon>Pseudomonadati</taxon>
        <taxon>Balneolota</taxon>
        <taxon>Balneolia</taxon>
        <taxon>Balneolales</taxon>
        <taxon>Balneolaceae</taxon>
        <taxon>Fodinibius</taxon>
    </lineage>
</organism>
<proteinExistence type="predicted"/>
<reference evidence="2 3" key="1">
    <citation type="submission" date="2019-07" db="EMBL/GenBank/DDBJ databases">
        <title>Genomic Encyclopedia of Archaeal and Bacterial Type Strains, Phase II (KMG-II): from individual species to whole genera.</title>
        <authorList>
            <person name="Goeker M."/>
        </authorList>
    </citation>
    <scope>NUCLEOTIDE SEQUENCE [LARGE SCALE GENOMIC DNA]</scope>
    <source>
        <strain evidence="2 3">DSM 21935</strain>
    </source>
</reference>